<proteinExistence type="predicted"/>
<feature type="transmembrane region" description="Helical" evidence="1">
    <location>
        <begin position="6"/>
        <end position="24"/>
    </location>
</feature>
<evidence type="ECO:0000256" key="1">
    <source>
        <dbReference type="SAM" id="Phobius"/>
    </source>
</evidence>
<organism evidence="2 3">
    <name type="scientific">Flavobacterium solisilvae</name>
    <dbReference type="NCBI Taxonomy" id="1852019"/>
    <lineage>
        <taxon>Bacteria</taxon>
        <taxon>Pseudomonadati</taxon>
        <taxon>Bacteroidota</taxon>
        <taxon>Flavobacteriia</taxon>
        <taxon>Flavobacteriales</taxon>
        <taxon>Flavobacteriaceae</taxon>
        <taxon>Flavobacterium</taxon>
    </lineage>
</organism>
<dbReference type="RefSeq" id="WP_169524409.1">
    <property type="nucleotide sequence ID" value="NZ_JAAMPT010000208.1"/>
</dbReference>
<sequence length="41" mass="4684">MDIQEILVYVVLAVAIVFLLRKFVFKPKNKKGKCDTDCGCH</sequence>
<evidence type="ECO:0000313" key="3">
    <source>
        <dbReference type="Proteomes" id="UP000767947"/>
    </source>
</evidence>
<dbReference type="Proteomes" id="UP000767947">
    <property type="component" value="Unassembled WGS sequence"/>
</dbReference>
<keyword evidence="1" id="KW-0472">Membrane</keyword>
<keyword evidence="3" id="KW-1185">Reference proteome</keyword>
<evidence type="ECO:0000313" key="2">
    <source>
        <dbReference type="EMBL" id="NMH25710.1"/>
    </source>
</evidence>
<keyword evidence="1" id="KW-0812">Transmembrane</keyword>
<comment type="caution">
    <text evidence="2">The sequence shown here is derived from an EMBL/GenBank/DDBJ whole genome shotgun (WGS) entry which is preliminary data.</text>
</comment>
<keyword evidence="1" id="KW-1133">Transmembrane helix</keyword>
<dbReference type="EMBL" id="JAAMPT010000208">
    <property type="protein sequence ID" value="NMH25710.1"/>
    <property type="molecule type" value="Genomic_DNA"/>
</dbReference>
<protein>
    <submittedName>
        <fullName evidence="2">FeoB-associated Cys-rich membrane protein</fullName>
    </submittedName>
</protein>
<dbReference type="Pfam" id="PF12669">
    <property type="entry name" value="FeoB_associated"/>
    <property type="match status" value="1"/>
</dbReference>
<name>A0ABX1QXE8_9FLAO</name>
<accession>A0ABX1QXE8</accession>
<gene>
    <name evidence="2" type="ORF">G6042_10595</name>
</gene>
<reference evidence="2 3" key="1">
    <citation type="submission" date="2020-02" db="EMBL/GenBank/DDBJ databases">
        <title>Flavobacterium sp. genome.</title>
        <authorList>
            <person name="Jung H.S."/>
            <person name="Baek J.H."/>
            <person name="Jeon C.O."/>
        </authorList>
    </citation>
    <scope>NUCLEOTIDE SEQUENCE [LARGE SCALE GENOMIC DNA]</scope>
    <source>
        <strain evidence="2 3">SE-s27</strain>
    </source>
</reference>